<feature type="compositionally biased region" description="Basic residues" evidence="1">
    <location>
        <begin position="143"/>
        <end position="154"/>
    </location>
</feature>
<evidence type="ECO:0000256" key="2">
    <source>
        <dbReference type="SAM" id="SignalP"/>
    </source>
</evidence>
<reference evidence="3" key="1">
    <citation type="submission" date="2023-03" db="EMBL/GenBank/DDBJ databases">
        <title>Electrophorus voltai genome.</title>
        <authorList>
            <person name="Bian C."/>
        </authorList>
    </citation>
    <scope>NUCLEOTIDE SEQUENCE</scope>
    <source>
        <strain evidence="3">CB-2022</strain>
        <tissue evidence="3">Muscle</tissue>
    </source>
</reference>
<evidence type="ECO:0008006" key="5">
    <source>
        <dbReference type="Google" id="ProtNLM"/>
    </source>
</evidence>
<dbReference type="EMBL" id="JAROKS010000023">
    <property type="protein sequence ID" value="KAK1787457.1"/>
    <property type="molecule type" value="Genomic_DNA"/>
</dbReference>
<comment type="caution">
    <text evidence="3">The sequence shown here is derived from an EMBL/GenBank/DDBJ whole genome shotgun (WGS) entry which is preliminary data.</text>
</comment>
<accession>A0AAD9DPU9</accession>
<feature type="signal peptide" evidence="2">
    <location>
        <begin position="1"/>
        <end position="23"/>
    </location>
</feature>
<protein>
    <recommendedName>
        <fullName evidence="5">Reverse transcriptase domain-containing protein</fullName>
    </recommendedName>
</protein>
<feature type="chain" id="PRO_5042252999" description="Reverse transcriptase domain-containing protein" evidence="2">
    <location>
        <begin position="24"/>
        <end position="229"/>
    </location>
</feature>
<keyword evidence="2" id="KW-0732">Signal</keyword>
<proteinExistence type="predicted"/>
<sequence length="229" mass="25772">MWGQEPLHDLLLCVVELVTQCQAVLRAQVFGFAMVSTDVVTRSTFRFSFLRNDRKGTHVEMTNISEHGGWCFPSIPIQNKNTPKFSKCEESFTSRPRFLLRNESCKVTKVVPAELTNCELRLRDWEQNNGFACSPEEPEGREKLKKKRNQKPKRAVGWGGGWASEKQLERMGKFTSRTQTISMGVPQGCIFSPLLLSLNTNDCSSTDPSVSTLKYADDTTVIALICDGD</sequence>
<evidence type="ECO:0000313" key="3">
    <source>
        <dbReference type="EMBL" id="KAK1787457.1"/>
    </source>
</evidence>
<evidence type="ECO:0000256" key="1">
    <source>
        <dbReference type="SAM" id="MobiDB-lite"/>
    </source>
</evidence>
<gene>
    <name evidence="3" type="ORF">P4O66_002743</name>
</gene>
<organism evidence="3 4">
    <name type="scientific">Electrophorus voltai</name>
    <dbReference type="NCBI Taxonomy" id="2609070"/>
    <lineage>
        <taxon>Eukaryota</taxon>
        <taxon>Metazoa</taxon>
        <taxon>Chordata</taxon>
        <taxon>Craniata</taxon>
        <taxon>Vertebrata</taxon>
        <taxon>Euteleostomi</taxon>
        <taxon>Actinopterygii</taxon>
        <taxon>Neopterygii</taxon>
        <taxon>Teleostei</taxon>
        <taxon>Ostariophysi</taxon>
        <taxon>Gymnotiformes</taxon>
        <taxon>Gymnotoidei</taxon>
        <taxon>Gymnotidae</taxon>
        <taxon>Electrophorus</taxon>
    </lineage>
</organism>
<evidence type="ECO:0000313" key="4">
    <source>
        <dbReference type="Proteomes" id="UP001239994"/>
    </source>
</evidence>
<dbReference type="Proteomes" id="UP001239994">
    <property type="component" value="Unassembled WGS sequence"/>
</dbReference>
<feature type="region of interest" description="Disordered" evidence="1">
    <location>
        <begin position="133"/>
        <end position="159"/>
    </location>
</feature>
<dbReference type="AlphaFoldDB" id="A0AAD9DPU9"/>
<name>A0AAD9DPU9_9TELE</name>
<keyword evidence="4" id="KW-1185">Reference proteome</keyword>